<dbReference type="RefSeq" id="XP_031814610.1">
    <property type="nucleotide sequence ID" value="XM_031958750.1"/>
</dbReference>
<dbReference type="GO" id="GO:0031902">
    <property type="term" value="C:late endosome membrane"/>
    <property type="evidence" value="ECO:0007669"/>
    <property type="project" value="UniProtKB-SubCell"/>
</dbReference>
<evidence type="ECO:0000256" key="14">
    <source>
        <dbReference type="ARBA" id="ARBA00074383"/>
    </source>
</evidence>
<dbReference type="GO" id="GO:0008200">
    <property type="term" value="F:ion channel inhibitor activity"/>
    <property type="evidence" value="ECO:0007669"/>
    <property type="project" value="Ensembl"/>
</dbReference>
<dbReference type="CTD" id="3916"/>
<sequence length="420" mass="45527">MAGPGGARTPQRLLLLLLGLIHVASSIFVVENGTKTACIMANFSAAFIMNYTTKGGFLNTSFDLPQNAAVLNSSSCGQENASNPVLVIGFGAGHTLTMNFTRTSKSYQVQLLSFAFNLSDKDLFPNASATSKEMSVESQTDIRADIDKKYRCISDNQIRMNNVTVTLRDVTIQAYLSNNSFSKEETRCSQDAPSPAPVPTTHPTTTAPIPTPTRPPTPETPSVSKYNVSGINGTCLLASMGLQLNFTYEKKDNTSVRRIININPNKTAVNGSCSPQVAVLELNTENSTLTFRFGMNATTSKFFLQGILLNMTLSDAKKPSFEAFNYSLKELQASVGNSYKCNAEENVQVTESFSVNIFKVRVQAFKVEGDKFGSVEECLLDENNMLIPIAVGGALAGLVLIVLIAYLIGRKRSHAGYQTI</sequence>
<feature type="compositionally biased region" description="Pro residues" evidence="17">
    <location>
        <begin position="209"/>
        <end position="219"/>
    </location>
</feature>
<keyword evidence="8 16" id="KW-1015">Disulfide bond</keyword>
<keyword evidence="3 16" id="KW-0812">Transmembrane</keyword>
<comment type="caution">
    <text evidence="16">Lacks conserved residue(s) required for the propagation of feature annotation.</text>
</comment>
<dbReference type="GeneID" id="100920201"/>
<accession>G3WW03</accession>
<feature type="chain" id="PRO_5029639344" description="Lysosome-associated membrane glycoprotein 1" evidence="19">
    <location>
        <begin position="27"/>
        <end position="420"/>
    </location>
</feature>
<dbReference type="InParanoid" id="G3WW03"/>
<name>G3WW03_SARHA</name>
<comment type="subcellular location">
    <subcellularLocation>
        <location evidence="1">Cell membrane</location>
        <topology evidence="1">Single-pass type I membrane protein</topology>
    </subcellularLocation>
    <subcellularLocation>
        <location evidence="12">Cytolytic granule membrane</location>
        <topology evidence="12">Single-pass type I membrane protein</topology>
    </subcellularLocation>
    <subcellularLocation>
        <location evidence="11">Late endosome membrane</location>
        <topology evidence="11">Single-pass type I membrane protein</topology>
    </subcellularLocation>
    <subcellularLocation>
        <location evidence="16">Lysosome membrane</location>
        <topology evidence="16">Single-pass type I membrane protein</topology>
    </subcellularLocation>
</comment>
<evidence type="ECO:0000256" key="17">
    <source>
        <dbReference type="SAM" id="MobiDB-lite"/>
    </source>
</evidence>
<dbReference type="GO" id="GO:0035752">
    <property type="term" value="P:lysosomal lumen pH elevation"/>
    <property type="evidence" value="ECO:0007669"/>
    <property type="project" value="Ensembl"/>
</dbReference>
<dbReference type="FunCoup" id="G3WW03">
    <property type="interactions" value="1125"/>
</dbReference>
<dbReference type="InterPro" id="IPR002000">
    <property type="entry name" value="Lysosome-assoc_membr_glycop"/>
</dbReference>
<dbReference type="eggNOG" id="KOG4818">
    <property type="taxonomic scope" value="Eukaryota"/>
</dbReference>
<dbReference type="GO" id="GO:0005771">
    <property type="term" value="C:multivesicular body"/>
    <property type="evidence" value="ECO:0007669"/>
    <property type="project" value="Ensembl"/>
</dbReference>
<reference evidence="22 23" key="1">
    <citation type="journal article" date="2011" name="Proc. Natl. Acad. Sci. U.S.A.">
        <title>Genetic diversity and population structure of the endangered marsupial Sarcophilus harrisii (Tasmanian devil).</title>
        <authorList>
            <person name="Miller W."/>
            <person name="Hayes V.M."/>
            <person name="Ratan A."/>
            <person name="Petersen D.C."/>
            <person name="Wittekindt N.E."/>
            <person name="Miller J."/>
            <person name="Walenz B."/>
            <person name="Knight J."/>
            <person name="Qi J."/>
            <person name="Zhao F."/>
            <person name="Wang Q."/>
            <person name="Bedoya-Reina O.C."/>
            <person name="Katiyar N."/>
            <person name="Tomsho L.P."/>
            <person name="Kasson L.M."/>
            <person name="Hardie R.A."/>
            <person name="Woodbridge P."/>
            <person name="Tindall E.A."/>
            <person name="Bertelsen M.F."/>
            <person name="Dixon D."/>
            <person name="Pyecroft S."/>
            <person name="Helgen K.M."/>
            <person name="Lesk A.M."/>
            <person name="Pringle T.H."/>
            <person name="Patterson N."/>
            <person name="Zhang Y."/>
            <person name="Kreiss A."/>
            <person name="Woods G.M."/>
            <person name="Jones M.E."/>
            <person name="Schuster S.C."/>
        </authorList>
    </citation>
    <scope>NUCLEOTIDE SEQUENCE [LARGE SCALE GENOMIC DNA]</scope>
</reference>
<dbReference type="GO" id="GO:0072594">
    <property type="term" value="P:establishment of protein localization to organelle"/>
    <property type="evidence" value="ECO:0007669"/>
    <property type="project" value="Ensembl"/>
</dbReference>
<dbReference type="CDD" id="cd12087">
    <property type="entry name" value="TM_EGFR-like"/>
    <property type="match status" value="1"/>
</dbReference>
<dbReference type="Pfam" id="PF01299">
    <property type="entry name" value="Lamp2-like_luminal"/>
    <property type="match status" value="2"/>
</dbReference>
<dbReference type="PROSITE" id="PS51407">
    <property type="entry name" value="LAMP_3"/>
    <property type="match status" value="1"/>
</dbReference>
<dbReference type="GO" id="GO:0101004">
    <property type="term" value="C:cytolytic granule membrane"/>
    <property type="evidence" value="ECO:0007669"/>
    <property type="project" value="UniProtKB-SubCell"/>
</dbReference>
<organism evidence="22 23">
    <name type="scientific">Sarcophilus harrisii</name>
    <name type="common">Tasmanian devil</name>
    <name type="synonym">Sarcophilus laniarius</name>
    <dbReference type="NCBI Taxonomy" id="9305"/>
    <lineage>
        <taxon>Eukaryota</taxon>
        <taxon>Metazoa</taxon>
        <taxon>Chordata</taxon>
        <taxon>Craniata</taxon>
        <taxon>Vertebrata</taxon>
        <taxon>Euteleostomi</taxon>
        <taxon>Mammalia</taxon>
        <taxon>Metatheria</taxon>
        <taxon>Dasyuromorphia</taxon>
        <taxon>Dasyuridae</taxon>
        <taxon>Sarcophilus</taxon>
    </lineage>
</organism>
<dbReference type="GO" id="GO:0005829">
    <property type="term" value="C:cytosol"/>
    <property type="evidence" value="ECO:0007669"/>
    <property type="project" value="GOC"/>
</dbReference>
<reference evidence="22" key="3">
    <citation type="submission" date="2025-09" db="UniProtKB">
        <authorList>
            <consortium name="Ensembl"/>
        </authorList>
    </citation>
    <scope>IDENTIFICATION</scope>
</reference>
<feature type="region of interest" description="Disordered" evidence="17">
    <location>
        <begin position="183"/>
        <end position="224"/>
    </location>
</feature>
<evidence type="ECO:0000259" key="21">
    <source>
        <dbReference type="Pfam" id="PF21222"/>
    </source>
</evidence>
<feature type="disulfide bond" evidence="16">
    <location>
        <begin position="341"/>
        <end position="378"/>
    </location>
</feature>
<dbReference type="PANTHER" id="PTHR11506:SF27">
    <property type="entry name" value="LYSOSOME-ASSOCIATED MEMBRANE GLYCOPROTEIN 1"/>
    <property type="match status" value="1"/>
</dbReference>
<dbReference type="PANTHER" id="PTHR11506">
    <property type="entry name" value="LYSOSOME-ASSOCIATED MEMBRANE GLYCOPROTEIN"/>
    <property type="match status" value="1"/>
</dbReference>
<evidence type="ECO:0000256" key="10">
    <source>
        <dbReference type="ARBA" id="ARBA00023228"/>
    </source>
</evidence>
<keyword evidence="9" id="KW-0325">Glycoprotein</keyword>
<comment type="similarity">
    <text evidence="16">Belongs to the LAMP family.</text>
</comment>
<evidence type="ECO:0000256" key="5">
    <source>
        <dbReference type="ARBA" id="ARBA00022753"/>
    </source>
</evidence>
<dbReference type="GO" id="GO:0008021">
    <property type="term" value="C:synaptic vesicle"/>
    <property type="evidence" value="ECO:0007669"/>
    <property type="project" value="Ensembl"/>
</dbReference>
<feature type="domain" description="Lysosome-associated membrane glycoprotein 2-like transmembrane" evidence="21">
    <location>
        <begin position="387"/>
        <end position="418"/>
    </location>
</feature>
<dbReference type="Ensembl" id="ENSSHAT00000019765.2">
    <property type="protein sequence ID" value="ENSSHAP00000019608.2"/>
    <property type="gene ID" value="ENSSHAG00000016646.2"/>
</dbReference>
<feature type="domain" description="Lysosome-associated membrane glycoprotein 2-like luminal" evidence="20">
    <location>
        <begin position="221"/>
        <end position="368"/>
    </location>
</feature>
<feature type="signal peptide" evidence="19">
    <location>
        <begin position="1"/>
        <end position="26"/>
    </location>
</feature>
<keyword evidence="4 19" id="KW-0732">Signal</keyword>
<dbReference type="Gene3D" id="2.40.160.110">
    <property type="match status" value="2"/>
</dbReference>
<evidence type="ECO:0000256" key="2">
    <source>
        <dbReference type="ARBA" id="ARBA00022475"/>
    </source>
</evidence>
<evidence type="ECO:0000256" key="4">
    <source>
        <dbReference type="ARBA" id="ARBA00022729"/>
    </source>
</evidence>
<dbReference type="GO" id="GO:0009897">
    <property type="term" value="C:external side of plasma membrane"/>
    <property type="evidence" value="ECO:0007669"/>
    <property type="project" value="Ensembl"/>
</dbReference>
<dbReference type="HOGENOM" id="CLU_055379_2_0_1"/>
<feature type="disulfide bond" evidence="16">
    <location>
        <begin position="235"/>
        <end position="273"/>
    </location>
</feature>
<evidence type="ECO:0000313" key="22">
    <source>
        <dbReference type="Ensembl" id="ENSSHAP00000019608.2"/>
    </source>
</evidence>
<evidence type="ECO:0000256" key="11">
    <source>
        <dbReference type="ARBA" id="ARBA00037817"/>
    </source>
</evidence>
<proteinExistence type="inferred from homology"/>
<evidence type="ECO:0000256" key="19">
    <source>
        <dbReference type="SAM" id="SignalP"/>
    </source>
</evidence>
<feature type="domain" description="Lysosome-associated membrane glycoprotein 2-like luminal" evidence="20">
    <location>
        <begin position="28"/>
        <end position="175"/>
    </location>
</feature>
<dbReference type="GO" id="GO:0019899">
    <property type="term" value="F:enzyme binding"/>
    <property type="evidence" value="ECO:0007669"/>
    <property type="project" value="Ensembl"/>
</dbReference>
<protein>
    <recommendedName>
        <fullName evidence="14">Lysosome-associated membrane glycoprotein 1</fullName>
    </recommendedName>
    <alternativeName>
        <fullName evidence="15">CD107 antigen-like family member A</fullName>
    </alternativeName>
</protein>
<dbReference type="KEGG" id="shr:100920201"/>
<dbReference type="PROSITE" id="PS00311">
    <property type="entry name" value="LAMP_2"/>
    <property type="match status" value="1"/>
</dbReference>
<evidence type="ECO:0000256" key="16">
    <source>
        <dbReference type="PROSITE-ProRule" id="PRU00740"/>
    </source>
</evidence>
<dbReference type="GO" id="GO:0042383">
    <property type="term" value="C:sarcolemma"/>
    <property type="evidence" value="ECO:0007669"/>
    <property type="project" value="Ensembl"/>
</dbReference>
<dbReference type="GO" id="GO:0090160">
    <property type="term" value="P:Golgi to lysosome transport"/>
    <property type="evidence" value="ECO:0007669"/>
    <property type="project" value="Ensembl"/>
</dbReference>
<evidence type="ECO:0000256" key="6">
    <source>
        <dbReference type="ARBA" id="ARBA00022989"/>
    </source>
</evidence>
<comment type="subunit">
    <text evidence="13">Interacts with ABCB9; this interaction strongly stabilizes ABCB9 and protects ABCB9 against lysosomal degradation. Interacts with FURIN. Interacts with TMEM175; inhibiting the proton channel activity of TMEM175.</text>
</comment>
<evidence type="ECO:0000256" key="13">
    <source>
        <dbReference type="ARBA" id="ARBA00065516"/>
    </source>
</evidence>
<keyword evidence="23" id="KW-1185">Reference proteome</keyword>
<dbReference type="GO" id="GO:0000421">
    <property type="term" value="C:autophagosome membrane"/>
    <property type="evidence" value="ECO:0007669"/>
    <property type="project" value="Ensembl"/>
</dbReference>
<reference evidence="22" key="2">
    <citation type="submission" date="2025-08" db="UniProtKB">
        <authorList>
            <consortium name="Ensembl"/>
        </authorList>
    </citation>
    <scope>IDENTIFICATION</scope>
</reference>
<dbReference type="PRINTS" id="PR00336">
    <property type="entry name" value="LYSASSOCTDMP"/>
</dbReference>
<dbReference type="PROSITE" id="PS00310">
    <property type="entry name" value="LAMP_1"/>
    <property type="match status" value="1"/>
</dbReference>
<evidence type="ECO:0000256" key="3">
    <source>
        <dbReference type="ARBA" id="ARBA00022692"/>
    </source>
</evidence>
<dbReference type="InterPro" id="IPR048524">
    <property type="entry name" value="Lamp2-like_TM"/>
</dbReference>
<dbReference type="GO" id="GO:0050821">
    <property type="term" value="P:protein stabilization"/>
    <property type="evidence" value="ECO:0007669"/>
    <property type="project" value="Ensembl"/>
</dbReference>
<dbReference type="GO" id="GO:1902513">
    <property type="term" value="P:regulation of organelle transport along microtubule"/>
    <property type="evidence" value="ECO:0007669"/>
    <property type="project" value="Ensembl"/>
</dbReference>
<gene>
    <name evidence="22" type="primary">LAMP1</name>
</gene>
<dbReference type="FunFam" id="2.40.160.110:FF:000001">
    <property type="entry name" value="lysosome-associated membrane glycoprotein 2 isoform X2"/>
    <property type="match status" value="1"/>
</dbReference>
<evidence type="ECO:0000256" key="7">
    <source>
        <dbReference type="ARBA" id="ARBA00023136"/>
    </source>
</evidence>
<keyword evidence="2" id="KW-1003">Cell membrane</keyword>
<evidence type="ECO:0000256" key="9">
    <source>
        <dbReference type="ARBA" id="ARBA00023180"/>
    </source>
</evidence>
<dbReference type="GO" id="GO:0061474">
    <property type="term" value="C:phagolysosome membrane"/>
    <property type="evidence" value="ECO:0007669"/>
    <property type="project" value="Ensembl"/>
</dbReference>
<dbReference type="FunFam" id="2.40.160.110:FF:000005">
    <property type="entry name" value="Lysosome-associated membrane glycoprotein 1"/>
    <property type="match status" value="1"/>
</dbReference>
<dbReference type="GO" id="GO:0042470">
    <property type="term" value="C:melanosome"/>
    <property type="evidence" value="ECO:0007669"/>
    <property type="project" value="Ensembl"/>
</dbReference>
<keyword evidence="6 18" id="KW-1133">Transmembrane helix</keyword>
<dbReference type="GeneTree" id="ENSGT00950000182899"/>
<dbReference type="GO" id="GO:0044754">
    <property type="term" value="C:autolysosome"/>
    <property type="evidence" value="ECO:0007669"/>
    <property type="project" value="Ensembl"/>
</dbReference>
<keyword evidence="10 16" id="KW-0458">Lysosome</keyword>
<dbReference type="OrthoDB" id="10037042at2759"/>
<evidence type="ECO:0000259" key="20">
    <source>
        <dbReference type="Pfam" id="PF01299"/>
    </source>
</evidence>
<evidence type="ECO:0000256" key="1">
    <source>
        <dbReference type="ARBA" id="ARBA00004251"/>
    </source>
</evidence>
<dbReference type="STRING" id="9305.ENSSHAP00000019608"/>
<keyword evidence="5" id="KW-0967">Endosome</keyword>
<dbReference type="InterPro" id="IPR048528">
    <property type="entry name" value="Lamp2-like_luminal"/>
</dbReference>
<dbReference type="Proteomes" id="UP000007648">
    <property type="component" value="Unassembled WGS sequence"/>
</dbReference>
<evidence type="ECO:0000256" key="15">
    <source>
        <dbReference type="ARBA" id="ARBA00082884"/>
    </source>
</evidence>
<evidence type="ECO:0000256" key="12">
    <source>
        <dbReference type="ARBA" id="ARBA00060404"/>
    </source>
</evidence>
<dbReference type="GO" id="GO:1902600">
    <property type="term" value="P:proton transmembrane transport"/>
    <property type="evidence" value="ECO:0007669"/>
    <property type="project" value="Ensembl"/>
</dbReference>
<dbReference type="GO" id="GO:0140507">
    <property type="term" value="P:granzyme-mediated programmed cell death signaling pathway"/>
    <property type="evidence" value="ECO:0007669"/>
    <property type="project" value="Ensembl"/>
</dbReference>
<dbReference type="GO" id="GO:0019904">
    <property type="term" value="F:protein domain specific binding"/>
    <property type="evidence" value="ECO:0007669"/>
    <property type="project" value="Ensembl"/>
</dbReference>
<feature type="disulfide bond" evidence="16">
    <location>
        <begin position="152"/>
        <end position="188"/>
    </location>
</feature>
<dbReference type="AlphaFoldDB" id="G3WW03"/>
<feature type="transmembrane region" description="Helical" evidence="18">
    <location>
        <begin position="385"/>
        <end position="408"/>
    </location>
</feature>
<evidence type="ECO:0000256" key="8">
    <source>
        <dbReference type="ARBA" id="ARBA00023157"/>
    </source>
</evidence>
<dbReference type="GO" id="GO:0048471">
    <property type="term" value="C:perinuclear region of cytoplasm"/>
    <property type="evidence" value="ECO:0007669"/>
    <property type="project" value="Ensembl"/>
</dbReference>
<evidence type="ECO:0000313" key="23">
    <source>
        <dbReference type="Proteomes" id="UP000007648"/>
    </source>
</evidence>
<dbReference type="Pfam" id="PF21222">
    <property type="entry name" value="Lamp2_2nd"/>
    <property type="match status" value="1"/>
</dbReference>
<keyword evidence="7 16" id="KW-0472">Membrane</keyword>
<dbReference type="GO" id="GO:0043323">
    <property type="term" value="P:positive regulation of natural killer cell degranulation"/>
    <property type="evidence" value="ECO:0007669"/>
    <property type="project" value="Ensembl"/>
</dbReference>
<dbReference type="InterPro" id="IPR018134">
    <property type="entry name" value="LAMP_CS"/>
</dbReference>
<dbReference type="GO" id="GO:0007042">
    <property type="term" value="P:lysosomal lumen acidification"/>
    <property type="evidence" value="ECO:0007669"/>
    <property type="project" value="Ensembl"/>
</dbReference>
<evidence type="ECO:0000256" key="18">
    <source>
        <dbReference type="SAM" id="Phobius"/>
    </source>
</evidence>